<reference evidence="2" key="1">
    <citation type="submission" date="2021-03" db="EMBL/GenBank/DDBJ databases">
        <authorList>
            <person name="Wang G."/>
        </authorList>
    </citation>
    <scope>NUCLEOTIDE SEQUENCE</scope>
    <source>
        <strain evidence="2">KCTC 12899</strain>
    </source>
</reference>
<dbReference type="GO" id="GO:0008237">
    <property type="term" value="F:metallopeptidase activity"/>
    <property type="evidence" value="ECO:0007669"/>
    <property type="project" value="InterPro"/>
</dbReference>
<dbReference type="InterPro" id="IPR024653">
    <property type="entry name" value="Peptidase_M10/M27/M57"/>
</dbReference>
<name>A0A8J7U283_9BACT</name>
<evidence type="ECO:0008006" key="4">
    <source>
        <dbReference type="Google" id="ProtNLM"/>
    </source>
</evidence>
<feature type="signal peptide" evidence="1">
    <location>
        <begin position="1"/>
        <end position="20"/>
    </location>
</feature>
<sequence>MRVCLFLALIAILTASDLIAQQRLEPEVSQIENDDLYLTEEQEIILQLMEERGLDPEKVTFEGVDVIYDGDMYFHKSVLLLEKELKDCSHSKQRRYANLVLNENVKDIRIQIDSTVSSAWVSAISDALQAYRDLPSCSINFYVVENSPDVVITEKWLGWMRYGYAYGPVNGMPGTNVFVGKYARLNHSERVFTVVHELGHIVGMAHTDDANHTLIRSTPESDENSVFNSAQGTWNGFSYWDVNALRWLYPDVEK</sequence>
<dbReference type="AlphaFoldDB" id="A0A8J7U283"/>
<keyword evidence="1" id="KW-0732">Signal</keyword>
<evidence type="ECO:0000313" key="3">
    <source>
        <dbReference type="Proteomes" id="UP000664417"/>
    </source>
</evidence>
<dbReference type="SUPFAM" id="SSF55486">
    <property type="entry name" value="Metalloproteases ('zincins'), catalytic domain"/>
    <property type="match status" value="1"/>
</dbReference>
<proteinExistence type="predicted"/>
<accession>A0A8J7U283</accession>
<gene>
    <name evidence="2" type="ORF">J3U88_07690</name>
</gene>
<dbReference type="InterPro" id="IPR024079">
    <property type="entry name" value="MetalloPept_cat_dom_sf"/>
</dbReference>
<comment type="caution">
    <text evidence="2">The sequence shown here is derived from an EMBL/GenBank/DDBJ whole genome shotgun (WGS) entry which is preliminary data.</text>
</comment>
<dbReference type="Gene3D" id="3.40.390.10">
    <property type="entry name" value="Collagenase (Catalytic Domain)"/>
    <property type="match status" value="1"/>
</dbReference>
<evidence type="ECO:0000313" key="2">
    <source>
        <dbReference type="EMBL" id="MBO1318332.1"/>
    </source>
</evidence>
<evidence type="ECO:0000256" key="1">
    <source>
        <dbReference type="SAM" id="SignalP"/>
    </source>
</evidence>
<feature type="chain" id="PRO_5035300713" description="Peptidase metallopeptidase domain-containing protein" evidence="1">
    <location>
        <begin position="21"/>
        <end position="254"/>
    </location>
</feature>
<dbReference type="Proteomes" id="UP000664417">
    <property type="component" value="Unassembled WGS sequence"/>
</dbReference>
<dbReference type="EMBL" id="JAFREP010000005">
    <property type="protein sequence ID" value="MBO1318332.1"/>
    <property type="molecule type" value="Genomic_DNA"/>
</dbReference>
<dbReference type="Pfam" id="PF12388">
    <property type="entry name" value="Peptidase_M57"/>
    <property type="match status" value="1"/>
</dbReference>
<protein>
    <recommendedName>
        <fullName evidence="4">Peptidase metallopeptidase domain-containing protein</fullName>
    </recommendedName>
</protein>
<organism evidence="2 3">
    <name type="scientific">Acanthopleuribacter pedis</name>
    <dbReference type="NCBI Taxonomy" id="442870"/>
    <lineage>
        <taxon>Bacteria</taxon>
        <taxon>Pseudomonadati</taxon>
        <taxon>Acidobacteriota</taxon>
        <taxon>Holophagae</taxon>
        <taxon>Acanthopleuribacterales</taxon>
        <taxon>Acanthopleuribacteraceae</taxon>
        <taxon>Acanthopleuribacter</taxon>
    </lineage>
</organism>
<keyword evidence="3" id="KW-1185">Reference proteome</keyword>
<dbReference type="RefSeq" id="WP_207858041.1">
    <property type="nucleotide sequence ID" value="NZ_JAFREP010000005.1"/>
</dbReference>